<reference evidence="5 6" key="1">
    <citation type="submission" date="2016-07" db="EMBL/GenBank/DDBJ databases">
        <title>Genome analysis of Flavihumibacter stibioxidans YS-17.</title>
        <authorList>
            <person name="Shi K."/>
            <person name="Han Y."/>
            <person name="Wang G."/>
        </authorList>
    </citation>
    <scope>NUCLEOTIDE SEQUENCE [LARGE SCALE GENOMIC DNA]</scope>
    <source>
        <strain evidence="5 6">YS-17</strain>
    </source>
</reference>
<evidence type="ECO:0000313" key="5">
    <source>
        <dbReference type="EMBL" id="MBC6491764.1"/>
    </source>
</evidence>
<dbReference type="Pfam" id="PF20695">
    <property type="entry name" value="UbiD_N"/>
    <property type="match status" value="1"/>
</dbReference>
<feature type="domain" description="3-octaprenyl-4-hydroxybenzoate carboxy-lyase-like Rift-related" evidence="2">
    <location>
        <begin position="118"/>
        <end position="316"/>
    </location>
</feature>
<organism evidence="5 6">
    <name type="scientific">Flavihumibacter stibioxidans</name>
    <dbReference type="NCBI Taxonomy" id="1834163"/>
    <lineage>
        <taxon>Bacteria</taxon>
        <taxon>Pseudomonadati</taxon>
        <taxon>Bacteroidota</taxon>
        <taxon>Chitinophagia</taxon>
        <taxon>Chitinophagales</taxon>
        <taxon>Chitinophagaceae</taxon>
        <taxon>Flavihumibacter</taxon>
    </lineage>
</organism>
<name>A0ABR7M9Q4_9BACT</name>
<dbReference type="Gene3D" id="3.40.1670.10">
    <property type="entry name" value="UbiD C-terminal domain-like"/>
    <property type="match status" value="1"/>
</dbReference>
<dbReference type="EMBL" id="MBUA01000023">
    <property type="protein sequence ID" value="MBC6491764.1"/>
    <property type="molecule type" value="Genomic_DNA"/>
</dbReference>
<dbReference type="PANTHER" id="PTHR30108">
    <property type="entry name" value="3-OCTAPRENYL-4-HYDROXYBENZOATE CARBOXY-LYASE-RELATED"/>
    <property type="match status" value="1"/>
</dbReference>
<feature type="domain" description="3-octaprenyl-4-hydroxybenzoate carboxy-lyase-like C-terminal" evidence="4">
    <location>
        <begin position="323"/>
        <end position="456"/>
    </location>
</feature>
<dbReference type="InterPro" id="IPR049381">
    <property type="entry name" value="UbiD-like_C"/>
</dbReference>
<dbReference type="InterPro" id="IPR002830">
    <property type="entry name" value="UbiD"/>
</dbReference>
<evidence type="ECO:0000256" key="1">
    <source>
        <dbReference type="SAM" id="Coils"/>
    </source>
</evidence>
<dbReference type="Pfam" id="PF01977">
    <property type="entry name" value="UbiD"/>
    <property type="match status" value="1"/>
</dbReference>
<feature type="coiled-coil region" evidence="1">
    <location>
        <begin position="496"/>
        <end position="523"/>
    </location>
</feature>
<dbReference type="SUPFAM" id="SSF143968">
    <property type="entry name" value="UbiD C-terminal domain-like"/>
    <property type="match status" value="2"/>
</dbReference>
<protein>
    <submittedName>
        <fullName evidence="5">3-octaprenyl-4-hydroxybenzoate carboxy-lyase</fullName>
    </submittedName>
</protein>
<gene>
    <name evidence="5" type="ORF">BC349_11945</name>
</gene>
<dbReference type="Pfam" id="PF20696">
    <property type="entry name" value="UbiD_C"/>
    <property type="match status" value="1"/>
</dbReference>
<sequence length="612" mass="68025">MAYTSLEECLIDLEKNGQLVRIKEEVDPYLEMAAIHLRAYEAGGPALLFEKVKGSRFRAASNIFGTLERSRFIFRDTLASVQQLIELKNDPVKAIKSPFKNAGAGLAAIKALPLKNPFNKPVLHQEIRISDIPQIHHWPMDGGAFVTLPQVYTEDIDQPGIMKANLGMYRIQLSGNDYRQDAEIGLHYQLHRGIGIHQTKANKKGLPLKVSVFVGGPPSHTVSAVMPLPEGISEMTFAGVLGGRRFRYSYEDGFCISTEADFVITGEVYPGENKPEGPFGDHLGYYSLTHPFPLMRVHKVYARKNAIWPFTVVGRPPQEDTSFGQLIHEMTGAAIPQEVPGLKEVHAVDAAGVHPLLLAVGSERYTPYMPSRQPAELITIANHVLGTGQLSLAKFLFIAADDEGRLNTHHVQEYLEFVLRRIHLDRDIHFHTNTTIDTLDYSGTGLNTGSKVVFAAYGEVIRDLCTELPNAITGLQGVEDIRLIMPGIAAIQTGKYRDENTTLAELDRLNEQLKNKLDDLKGLPMLVWCDDAAFTAASLRNFLWVTFTRSNPSHDIHGIESFISHKHWGCRGPVLIDARIKPHHAPPVETDPAVEKKVDRLFAKGGSLYGQW</sequence>
<proteinExistence type="predicted"/>
<evidence type="ECO:0000259" key="3">
    <source>
        <dbReference type="Pfam" id="PF20695"/>
    </source>
</evidence>
<accession>A0ABR7M9Q4</accession>
<dbReference type="InterPro" id="IPR048304">
    <property type="entry name" value="UbiD_Rift_dom"/>
</dbReference>
<keyword evidence="1" id="KW-0175">Coiled coil</keyword>
<dbReference type="InterPro" id="IPR049383">
    <property type="entry name" value="UbiD-like_N"/>
</dbReference>
<dbReference type="PANTHER" id="PTHR30108:SF7">
    <property type="entry name" value="3-POLYPRENYL-4-HYDROXYBENZOATE DECARBOXYLASE"/>
    <property type="match status" value="1"/>
</dbReference>
<feature type="domain" description="3-octaprenyl-4-hydroxybenzoate carboxy-lyase-like N-terminal" evidence="3">
    <location>
        <begin position="12"/>
        <end position="87"/>
    </location>
</feature>
<comment type="caution">
    <text evidence="5">The sequence shown here is derived from an EMBL/GenBank/DDBJ whole genome shotgun (WGS) entry which is preliminary data.</text>
</comment>
<dbReference type="RefSeq" id="WP_187257083.1">
    <property type="nucleotide sequence ID" value="NZ_JBHULF010000007.1"/>
</dbReference>
<dbReference type="Proteomes" id="UP000765802">
    <property type="component" value="Unassembled WGS sequence"/>
</dbReference>
<dbReference type="NCBIfam" id="TIGR00148">
    <property type="entry name" value="UbiD family decarboxylase"/>
    <property type="match status" value="1"/>
</dbReference>
<evidence type="ECO:0000259" key="4">
    <source>
        <dbReference type="Pfam" id="PF20696"/>
    </source>
</evidence>
<evidence type="ECO:0000313" key="6">
    <source>
        <dbReference type="Proteomes" id="UP000765802"/>
    </source>
</evidence>
<evidence type="ECO:0000259" key="2">
    <source>
        <dbReference type="Pfam" id="PF01977"/>
    </source>
</evidence>
<dbReference type="SUPFAM" id="SSF50475">
    <property type="entry name" value="FMN-binding split barrel"/>
    <property type="match status" value="1"/>
</dbReference>
<keyword evidence="6" id="KW-1185">Reference proteome</keyword>